<accession>A0ABN6XUM8</accession>
<protein>
    <recommendedName>
        <fullName evidence="4">Lipoprotein</fullName>
    </recommendedName>
</protein>
<evidence type="ECO:0008006" key="4">
    <source>
        <dbReference type="Google" id="ProtNLM"/>
    </source>
</evidence>
<keyword evidence="1" id="KW-0732">Signal</keyword>
<sequence>MKFRAATVVLVSAGIVLAATACSSGGSTGGSAAPAKTKAAAAKTYTAADLPKILTSAEKTLGVKGTVLDDAQVQAKLKQVQGNGGISALLNTSGVTLSPASCGQTIKDALNQTPPAGSVNSILTYGSNTVTVTAISGKKLPTALATDGSTKLDGLLKTCSTMKISVTQSGQTLTIPFTIKKSNVTTDADTTTGLVETVTVPTSNGGSNKPITVEAVSAVAGNLYISAQASSTAVAAAAVKPAASTPSVADAINAVVAAAK</sequence>
<evidence type="ECO:0000313" key="3">
    <source>
        <dbReference type="Proteomes" id="UP001321486"/>
    </source>
</evidence>
<dbReference type="Proteomes" id="UP001321486">
    <property type="component" value="Chromosome"/>
</dbReference>
<reference evidence="3" key="1">
    <citation type="journal article" date="2019" name="Int. J. Syst. Evol. Microbiol.">
        <title>The Global Catalogue of Microorganisms (GCM) 10K type strain sequencing project: providing services to taxonomists for standard genome sequencing and annotation.</title>
        <authorList>
            <consortium name="The Broad Institute Genomics Platform"/>
            <consortium name="The Broad Institute Genome Sequencing Center for Infectious Disease"/>
            <person name="Wu L."/>
            <person name="Ma J."/>
        </authorList>
    </citation>
    <scope>NUCLEOTIDE SEQUENCE [LARGE SCALE GENOMIC DNA]</scope>
    <source>
        <strain evidence="3">NBRC 108728</strain>
    </source>
</reference>
<feature type="signal peptide" evidence="1">
    <location>
        <begin position="1"/>
        <end position="21"/>
    </location>
</feature>
<evidence type="ECO:0000256" key="1">
    <source>
        <dbReference type="SAM" id="SignalP"/>
    </source>
</evidence>
<keyword evidence="3" id="KW-1185">Reference proteome</keyword>
<feature type="chain" id="PRO_5046806633" description="Lipoprotein" evidence="1">
    <location>
        <begin position="22"/>
        <end position="260"/>
    </location>
</feature>
<dbReference type="RefSeq" id="WP_286345669.1">
    <property type="nucleotide sequence ID" value="NZ_AP027732.1"/>
</dbReference>
<dbReference type="PROSITE" id="PS51257">
    <property type="entry name" value="PROKAR_LIPOPROTEIN"/>
    <property type="match status" value="1"/>
</dbReference>
<organism evidence="2 3">
    <name type="scientific">Frondihabitans sucicola</name>
    <dbReference type="NCBI Taxonomy" id="1268041"/>
    <lineage>
        <taxon>Bacteria</taxon>
        <taxon>Bacillati</taxon>
        <taxon>Actinomycetota</taxon>
        <taxon>Actinomycetes</taxon>
        <taxon>Micrococcales</taxon>
        <taxon>Microbacteriaceae</taxon>
        <taxon>Frondihabitans</taxon>
    </lineage>
</organism>
<evidence type="ECO:0000313" key="2">
    <source>
        <dbReference type="EMBL" id="BDZ48734.1"/>
    </source>
</evidence>
<name>A0ABN6XUM8_9MICO</name>
<proteinExistence type="predicted"/>
<gene>
    <name evidence="2" type="ORF">GCM10025867_09750</name>
</gene>
<dbReference type="EMBL" id="AP027732">
    <property type="protein sequence ID" value="BDZ48734.1"/>
    <property type="molecule type" value="Genomic_DNA"/>
</dbReference>